<evidence type="ECO:0000313" key="3">
    <source>
        <dbReference type="Proteomes" id="UP000549695"/>
    </source>
</evidence>
<dbReference type="AlphaFoldDB" id="A0A852W054"/>
<protein>
    <recommendedName>
        <fullName evidence="1">Alpha-L-glutamate ligase-related protein ATP-grasp domain-containing protein</fullName>
    </recommendedName>
</protein>
<dbReference type="EMBL" id="JACCCZ010000001">
    <property type="protein sequence ID" value="NYF99804.1"/>
    <property type="molecule type" value="Genomic_DNA"/>
</dbReference>
<dbReference type="InterPro" id="IPR039523">
    <property type="entry name" value="RimK-rel_E_lig_ATP-grasp"/>
</dbReference>
<proteinExistence type="predicted"/>
<feature type="domain" description="Alpha-L-glutamate ligase-related protein ATP-grasp" evidence="1">
    <location>
        <begin position="186"/>
        <end position="330"/>
    </location>
</feature>
<reference evidence="2 3" key="1">
    <citation type="submission" date="2020-07" db="EMBL/GenBank/DDBJ databases">
        <title>Sequencing the genomes of 1000 actinobacteria strains.</title>
        <authorList>
            <person name="Klenk H.-P."/>
        </authorList>
    </citation>
    <scope>NUCLEOTIDE SEQUENCE [LARGE SCALE GENOMIC DNA]</scope>
    <source>
        <strain evidence="2 3">DSM 44749</strain>
    </source>
</reference>
<sequence>MATLDVVADRALRRAGAFRFHRRHRGEAAALLAAIEAERGPSAPATARACDAWAGDVLGWRGYAPWLRVYAAVAGEFREGWIPDNYYGRVVLPAVQGPYGEVSKLKPLSRRLLQSDLFADVAYWVNGGLYDRDLRHLDHAGLASVLFAGSDRAVFKSDDSIQGAGVRVLHRSGFDPDQLGGLPSGVFQSWVDQHPLLAGFTPGSVATMRVTTVVTDDGVASVRAAYLRFGRAADTHVRSDSHVRVAVDTTTGRLADHGLTPRWTRVDAHPDSGAGFTGTTVPGFDGCVAAVLQLHRGMPFARCVGWDLTVDADERPVVLEWNAGHNDIKFSEATQGPCFADMGWERLWRPAARIPAPRRPGP</sequence>
<organism evidence="2 3">
    <name type="scientific">Pseudonocardia alni</name>
    <name type="common">Amycolata alni</name>
    <dbReference type="NCBI Taxonomy" id="33907"/>
    <lineage>
        <taxon>Bacteria</taxon>
        <taxon>Bacillati</taxon>
        <taxon>Actinomycetota</taxon>
        <taxon>Actinomycetes</taxon>
        <taxon>Pseudonocardiales</taxon>
        <taxon>Pseudonocardiaceae</taxon>
        <taxon>Pseudonocardia</taxon>
    </lineage>
</organism>
<evidence type="ECO:0000259" key="1">
    <source>
        <dbReference type="Pfam" id="PF14397"/>
    </source>
</evidence>
<comment type="caution">
    <text evidence="2">The sequence shown here is derived from an EMBL/GenBank/DDBJ whole genome shotgun (WGS) entry which is preliminary data.</text>
</comment>
<evidence type="ECO:0000313" key="2">
    <source>
        <dbReference type="EMBL" id="NYF99804.1"/>
    </source>
</evidence>
<dbReference type="RefSeq" id="WP_218899173.1">
    <property type="nucleotide sequence ID" value="NZ_BAAAJZ010000011.1"/>
</dbReference>
<dbReference type="Pfam" id="PF14397">
    <property type="entry name" value="ATPgrasp_ST"/>
    <property type="match status" value="1"/>
</dbReference>
<name>A0A852W054_PSEA5</name>
<accession>A0A852W054</accession>
<gene>
    <name evidence="2" type="ORF">HDA37_000090</name>
</gene>
<dbReference type="GeneID" id="98049935"/>
<dbReference type="Proteomes" id="UP000549695">
    <property type="component" value="Unassembled WGS sequence"/>
</dbReference>
<keyword evidence="3" id="KW-1185">Reference proteome</keyword>